<name>A0ABR6UZ51_9PSED</name>
<reference evidence="3 4" key="1">
    <citation type="journal article" date="2020" name="Microorganisms">
        <title>Reliable Identification of Environmental Pseudomonas Isolates Using the rpoD Gene.</title>
        <authorList>
            <consortium name="The Broad Institute Genome Sequencing Platform"/>
            <person name="Girard L."/>
            <person name="Lood C."/>
            <person name="Rokni-Zadeh H."/>
            <person name="van Noort V."/>
            <person name="Lavigne R."/>
            <person name="De Mot R."/>
        </authorList>
    </citation>
    <scope>NUCLEOTIDE SEQUENCE [LARGE SCALE GENOMIC DNA]</scope>
    <source>
        <strain evidence="3 4">SWRI196</strain>
    </source>
</reference>
<dbReference type="EMBL" id="JABWQV010000309">
    <property type="protein sequence ID" value="MBC3349856.1"/>
    <property type="molecule type" value="Genomic_DNA"/>
</dbReference>
<dbReference type="Pfam" id="PF13163">
    <property type="entry name" value="DUF3999"/>
    <property type="match status" value="1"/>
</dbReference>
<keyword evidence="4" id="KW-1185">Reference proteome</keyword>
<feature type="signal peptide" evidence="2">
    <location>
        <begin position="1"/>
        <end position="23"/>
    </location>
</feature>
<organism evidence="3 4">
    <name type="scientific">Pseudomonas tehranensis</name>
    <dbReference type="NCBI Taxonomy" id="2745502"/>
    <lineage>
        <taxon>Bacteria</taxon>
        <taxon>Pseudomonadati</taxon>
        <taxon>Pseudomonadota</taxon>
        <taxon>Gammaproteobacteria</taxon>
        <taxon>Pseudomonadales</taxon>
        <taxon>Pseudomonadaceae</taxon>
        <taxon>Pseudomonas</taxon>
    </lineage>
</organism>
<dbReference type="Proteomes" id="UP000617171">
    <property type="component" value="Unassembled WGS sequence"/>
</dbReference>
<comment type="caution">
    <text evidence="3">The sequence shown here is derived from an EMBL/GenBank/DDBJ whole genome shotgun (WGS) entry which is preliminary data.</text>
</comment>
<proteinExistence type="predicted"/>
<keyword evidence="2" id="KW-0732">Signal</keyword>
<dbReference type="InterPro" id="IPR025060">
    <property type="entry name" value="DUF3999"/>
</dbReference>
<keyword evidence="1" id="KW-0812">Transmembrane</keyword>
<gene>
    <name evidence="3" type="ORF">HU811_24670</name>
</gene>
<dbReference type="RefSeq" id="WP_186658596.1">
    <property type="nucleotide sequence ID" value="NZ_JABWQV010000309.1"/>
</dbReference>
<keyword evidence="1" id="KW-1133">Transmembrane helix</keyword>
<accession>A0ABR6UZ51</accession>
<feature type="chain" id="PRO_5045872007" evidence="2">
    <location>
        <begin position="24"/>
        <end position="454"/>
    </location>
</feature>
<protein>
    <submittedName>
        <fullName evidence="3">DUF3999 domain-containing protein</fullName>
    </submittedName>
</protein>
<feature type="transmembrane region" description="Helical" evidence="1">
    <location>
        <begin position="426"/>
        <end position="447"/>
    </location>
</feature>
<keyword evidence="1" id="KW-0472">Membrane</keyword>
<evidence type="ECO:0000256" key="1">
    <source>
        <dbReference type="SAM" id="Phobius"/>
    </source>
</evidence>
<sequence length="454" mass="49267">MSRKLSRIGLGVVGLWVALSVTAQEQPADFAHQVPLALSGEGPWYRLALPLEIQLQARQTDLGDLRVFNAAGQAQAYALVRETAQSRENRTLTDVKWFPLYNAADDNERAPSVRVQSSADGTLVQVQPSSRLEAGEEALRGWLLDASAIKAPLQQLILDWSSERDGFQRFTIEASDDLQHWQAWGEGQVARLTFADERVEQHEVNLPGQPARYLRLLWESPSSAPVLTSAQLQSSRYESAPLVWSQPLAGSTTKAGEYTWQLPMGLNVEQVQIELSQANSLAPVTLAGRRESSQPWQSQGSGLLYRLTQNGEDVLQNQLQLSGQTVQQLKLTVDERGGGLGAEAPALRFAVRPTQVVFLARGEGPYSLALGNATVKAASLPLATLVPDYKPSRLATLGMAKANGAAIAAPAAALSPATIDTNWKKISLWAVLLISVLVLATMAFSLLRKPPVKS</sequence>
<evidence type="ECO:0000256" key="2">
    <source>
        <dbReference type="SAM" id="SignalP"/>
    </source>
</evidence>
<evidence type="ECO:0000313" key="4">
    <source>
        <dbReference type="Proteomes" id="UP000617171"/>
    </source>
</evidence>
<evidence type="ECO:0000313" key="3">
    <source>
        <dbReference type="EMBL" id="MBC3349856.1"/>
    </source>
</evidence>